<proteinExistence type="predicted"/>
<dbReference type="Proteomes" id="UP000464751">
    <property type="component" value="Chromosome"/>
</dbReference>
<name>A0A6P1YN33_9HYPH</name>
<evidence type="ECO:0000313" key="3">
    <source>
        <dbReference type="Proteomes" id="UP000464751"/>
    </source>
</evidence>
<gene>
    <name evidence="2" type="ORF">G3A50_05295</name>
</gene>
<dbReference type="KEGG" id="apra:G3A50_05295"/>
<feature type="signal peptide" evidence="1">
    <location>
        <begin position="1"/>
        <end position="25"/>
    </location>
</feature>
<sequence length="87" mass="9734">MISKTIAIAALAATFALPVAVPAHATSTSTKSLPKIGSYEQRDVLERERVRRKQVYDNRHNSLFEPIFAPLYKGSSSPVKRMERAFD</sequence>
<accession>A0A6P1YN33</accession>
<keyword evidence="3" id="KW-1185">Reference proteome</keyword>
<evidence type="ECO:0000313" key="2">
    <source>
        <dbReference type="EMBL" id="QIB33184.1"/>
    </source>
</evidence>
<protein>
    <recommendedName>
        <fullName evidence="4">DUF4148 domain-containing protein</fullName>
    </recommendedName>
</protein>
<feature type="chain" id="PRO_5027109376" description="DUF4148 domain-containing protein" evidence="1">
    <location>
        <begin position="26"/>
        <end position="87"/>
    </location>
</feature>
<organism evidence="2 3">
    <name type="scientific">Ancylobacter pratisalsi</name>
    <dbReference type="NCBI Taxonomy" id="1745854"/>
    <lineage>
        <taxon>Bacteria</taxon>
        <taxon>Pseudomonadati</taxon>
        <taxon>Pseudomonadota</taxon>
        <taxon>Alphaproteobacteria</taxon>
        <taxon>Hyphomicrobiales</taxon>
        <taxon>Xanthobacteraceae</taxon>
        <taxon>Ancylobacter</taxon>
    </lineage>
</organism>
<dbReference type="RefSeq" id="WP_163074282.1">
    <property type="nucleotide sequence ID" value="NZ_CP048630.1"/>
</dbReference>
<keyword evidence="1" id="KW-0732">Signal</keyword>
<dbReference type="EMBL" id="CP048630">
    <property type="protein sequence ID" value="QIB33184.1"/>
    <property type="molecule type" value="Genomic_DNA"/>
</dbReference>
<evidence type="ECO:0000256" key="1">
    <source>
        <dbReference type="SAM" id="SignalP"/>
    </source>
</evidence>
<evidence type="ECO:0008006" key="4">
    <source>
        <dbReference type="Google" id="ProtNLM"/>
    </source>
</evidence>
<reference evidence="2 3" key="1">
    <citation type="submission" date="2020-02" db="EMBL/GenBank/DDBJ databases">
        <authorList>
            <person name="Li G."/>
        </authorList>
    </citation>
    <scope>NUCLEOTIDE SEQUENCE [LARGE SCALE GENOMIC DNA]</scope>
    <source>
        <strain evidence="2 3">DSM 102029</strain>
    </source>
</reference>
<dbReference type="AlphaFoldDB" id="A0A6P1YN33"/>